<dbReference type="Gene3D" id="1.20.120.450">
    <property type="entry name" value="dinb family like domain"/>
    <property type="match status" value="1"/>
</dbReference>
<comment type="caution">
    <text evidence="3">The sequence shown here is derived from an EMBL/GenBank/DDBJ whole genome shotgun (WGS) entry which is preliminary data.</text>
</comment>
<dbReference type="InterPro" id="IPR034660">
    <property type="entry name" value="DinB/YfiT-like"/>
</dbReference>
<organism evidence="3 4">
    <name type="scientific">Jeongeupia naejangsanensis</name>
    <dbReference type="NCBI Taxonomy" id="613195"/>
    <lineage>
        <taxon>Bacteria</taxon>
        <taxon>Pseudomonadati</taxon>
        <taxon>Pseudomonadota</taxon>
        <taxon>Betaproteobacteria</taxon>
        <taxon>Neisseriales</taxon>
        <taxon>Chitinibacteraceae</taxon>
        <taxon>Jeongeupia</taxon>
    </lineage>
</organism>
<dbReference type="Pfam" id="PF06821">
    <property type="entry name" value="Ser_hydrolase"/>
    <property type="match status" value="1"/>
</dbReference>
<dbReference type="GO" id="GO:0016787">
    <property type="term" value="F:hydrolase activity"/>
    <property type="evidence" value="ECO:0007669"/>
    <property type="project" value="UniProtKB-KW"/>
</dbReference>
<evidence type="ECO:0000256" key="2">
    <source>
        <dbReference type="ARBA" id="ARBA00022723"/>
    </source>
</evidence>
<keyword evidence="3" id="KW-0378">Hydrolase</keyword>
<dbReference type="EMBL" id="JAESND010000006">
    <property type="protein sequence ID" value="MBM3116616.1"/>
    <property type="molecule type" value="Genomic_DNA"/>
</dbReference>
<dbReference type="PANTHER" id="PTHR37302:SF1">
    <property type="entry name" value="PROTEIN DINB"/>
    <property type="match status" value="1"/>
</dbReference>
<dbReference type="Pfam" id="PF05163">
    <property type="entry name" value="DinB"/>
    <property type="match status" value="2"/>
</dbReference>
<dbReference type="PANTHER" id="PTHR37302">
    <property type="entry name" value="SLR1116 PROTEIN"/>
    <property type="match status" value="1"/>
</dbReference>
<dbReference type="RefSeq" id="WP_203538861.1">
    <property type="nucleotide sequence ID" value="NZ_JAESND010000006.1"/>
</dbReference>
<proteinExistence type="inferred from homology"/>
<evidence type="ECO:0000313" key="3">
    <source>
        <dbReference type="EMBL" id="MBM3116616.1"/>
    </source>
</evidence>
<dbReference type="InterPro" id="IPR029058">
    <property type="entry name" value="AB_hydrolase_fold"/>
</dbReference>
<dbReference type="Gene3D" id="3.40.50.1820">
    <property type="entry name" value="alpha/beta hydrolase"/>
    <property type="match status" value="1"/>
</dbReference>
<dbReference type="SUPFAM" id="SSF109854">
    <property type="entry name" value="DinB/YfiT-like putative metalloenzymes"/>
    <property type="match status" value="1"/>
</dbReference>
<accession>A0ABS2BNP9</accession>
<dbReference type="Proteomes" id="UP000809431">
    <property type="component" value="Unassembled WGS sequence"/>
</dbReference>
<evidence type="ECO:0000256" key="1">
    <source>
        <dbReference type="ARBA" id="ARBA00008635"/>
    </source>
</evidence>
<keyword evidence="4" id="KW-1185">Reference proteome</keyword>
<comment type="similarity">
    <text evidence="1">Belongs to the DinB family.</text>
</comment>
<gene>
    <name evidence="3" type="ORF">JMJ54_12320</name>
</gene>
<dbReference type="InterPro" id="IPR010662">
    <property type="entry name" value="RBBP9/YdeN"/>
</dbReference>
<keyword evidence="2" id="KW-0479">Metal-binding</keyword>
<dbReference type="SUPFAM" id="SSF53474">
    <property type="entry name" value="alpha/beta-Hydrolases"/>
    <property type="match status" value="1"/>
</dbReference>
<dbReference type="InterPro" id="IPR007837">
    <property type="entry name" value="DinB"/>
</dbReference>
<reference evidence="3 4" key="1">
    <citation type="submission" date="2021-01" db="EMBL/GenBank/DDBJ databases">
        <title>Draft Genome Sequence and Polyhydroxyalkanoate Biosynthetic Potential of Jeongeupia naejangsanensis Type Strain DSM 24253.</title>
        <authorList>
            <person name="Turrini P."/>
            <person name="Artuso I."/>
            <person name="Lugli G.A."/>
            <person name="Frangipani E."/>
            <person name="Ventura M."/>
            <person name="Visca P."/>
        </authorList>
    </citation>
    <scope>NUCLEOTIDE SEQUENCE [LARGE SCALE GENOMIC DNA]</scope>
    <source>
        <strain evidence="3 4">DSM 24253</strain>
    </source>
</reference>
<sequence length="360" mass="38044">MSILIVPGYGGSGPAHWQSRWQALHPECIRVEQADWEAPDIDAWIAQLDAAVLAAGPDVKIAAHSLGCLLVAHWAARSLRPIAGALLVAVPDPQGVAFPPAAAGFGPVPMARLPFLATMVASRNDPYAGWAFSQQVATDWDVQLVDAGERGHLNAESGLDDWAEGWCLLQGLGLADAVIGPAQLALMARYNAHMNAKLYAAAASLSEAELMRDRGAFFGSLFATLNHLVVGDTMWLKRFAAHPASGSSNHAAALAPVVALPMPAGLDAIVCPDLASLSERRALLDHAIGGWIGGVSSDLLTETLHYTRANGVAYQKRLGDLLLHFFNHQTHHRGQASTLLSQAGVDLGVTDLAPLIADVE</sequence>
<name>A0ABS2BNP9_9NEIS</name>
<protein>
    <submittedName>
        <fullName evidence="3">Alpha/beta hydrolase</fullName>
    </submittedName>
</protein>
<evidence type="ECO:0000313" key="4">
    <source>
        <dbReference type="Proteomes" id="UP000809431"/>
    </source>
</evidence>